<name>A0A453L5G2_AEGTS</name>
<dbReference type="Proteomes" id="UP000015105">
    <property type="component" value="Chromosome 5D"/>
</dbReference>
<sequence>MLHNPSSKWNMDAYWMNKSKKEQRAAAAADLELSVGVEGGGRRGICGQRGRIRSCGGAGNRWGKAAAGEGAPDRGEGALDRGGEGRPEGIGLSIGAAQATGGEGRRRCGRRRSLAEGRSDGGRRRSPGGGKERRRKTTARAISNRWVGEGQFGNFTHFHLVGKPPPTTIISERREY</sequence>
<dbReference type="EnsemblPlants" id="AET5Gv20637000.1">
    <property type="protein sequence ID" value="AET5Gv20637000.1"/>
    <property type="gene ID" value="AET5Gv20637000"/>
</dbReference>
<evidence type="ECO:0000256" key="1">
    <source>
        <dbReference type="SAM" id="MobiDB-lite"/>
    </source>
</evidence>
<keyword evidence="3" id="KW-1185">Reference proteome</keyword>
<protein>
    <submittedName>
        <fullName evidence="2">Uncharacterized protein</fullName>
    </submittedName>
</protein>
<evidence type="ECO:0000313" key="3">
    <source>
        <dbReference type="Proteomes" id="UP000015105"/>
    </source>
</evidence>
<feature type="compositionally biased region" description="Basic and acidic residues" evidence="1">
    <location>
        <begin position="113"/>
        <end position="123"/>
    </location>
</feature>
<feature type="compositionally biased region" description="Basic and acidic residues" evidence="1">
    <location>
        <begin position="71"/>
        <end position="87"/>
    </location>
</feature>
<reference evidence="2" key="5">
    <citation type="journal article" date="2021" name="G3 (Bethesda)">
        <title>Aegilops tauschii genome assembly Aet v5.0 features greater sequence contiguity and improved annotation.</title>
        <authorList>
            <person name="Wang L."/>
            <person name="Zhu T."/>
            <person name="Rodriguez J.C."/>
            <person name="Deal K.R."/>
            <person name="Dubcovsky J."/>
            <person name="McGuire P.E."/>
            <person name="Lux T."/>
            <person name="Spannagl M."/>
            <person name="Mayer K.F.X."/>
            <person name="Baldrich P."/>
            <person name="Meyers B.C."/>
            <person name="Huo N."/>
            <person name="Gu Y.Q."/>
            <person name="Zhou H."/>
            <person name="Devos K.M."/>
            <person name="Bennetzen J.L."/>
            <person name="Unver T."/>
            <person name="Budak H."/>
            <person name="Gulick P.J."/>
            <person name="Galiba G."/>
            <person name="Kalapos B."/>
            <person name="Nelson D.R."/>
            <person name="Li P."/>
            <person name="You F.M."/>
            <person name="Luo M.C."/>
            <person name="Dvorak J."/>
        </authorList>
    </citation>
    <scope>NUCLEOTIDE SEQUENCE [LARGE SCALE GENOMIC DNA]</scope>
    <source>
        <strain evidence="2">cv. AL8/78</strain>
    </source>
</reference>
<feature type="region of interest" description="Disordered" evidence="1">
    <location>
        <begin position="56"/>
        <end position="145"/>
    </location>
</feature>
<reference evidence="2" key="4">
    <citation type="submission" date="2019-03" db="UniProtKB">
        <authorList>
            <consortium name="EnsemblPlants"/>
        </authorList>
    </citation>
    <scope>IDENTIFICATION</scope>
</reference>
<accession>A0A453L5G2</accession>
<reference evidence="3" key="2">
    <citation type="journal article" date="2017" name="Nat. Plants">
        <title>The Aegilops tauschii genome reveals multiple impacts of transposons.</title>
        <authorList>
            <person name="Zhao G."/>
            <person name="Zou C."/>
            <person name="Li K."/>
            <person name="Wang K."/>
            <person name="Li T."/>
            <person name="Gao L."/>
            <person name="Zhang X."/>
            <person name="Wang H."/>
            <person name="Yang Z."/>
            <person name="Liu X."/>
            <person name="Jiang W."/>
            <person name="Mao L."/>
            <person name="Kong X."/>
            <person name="Jiao Y."/>
            <person name="Jia J."/>
        </authorList>
    </citation>
    <scope>NUCLEOTIDE SEQUENCE [LARGE SCALE GENOMIC DNA]</scope>
    <source>
        <strain evidence="3">cv. AL8/78</strain>
    </source>
</reference>
<proteinExistence type="predicted"/>
<reference evidence="3" key="1">
    <citation type="journal article" date="2014" name="Science">
        <title>Ancient hybridizations among the ancestral genomes of bread wheat.</title>
        <authorList>
            <consortium name="International Wheat Genome Sequencing Consortium,"/>
            <person name="Marcussen T."/>
            <person name="Sandve S.R."/>
            <person name="Heier L."/>
            <person name="Spannagl M."/>
            <person name="Pfeifer M."/>
            <person name="Jakobsen K.S."/>
            <person name="Wulff B.B."/>
            <person name="Steuernagel B."/>
            <person name="Mayer K.F."/>
            <person name="Olsen O.A."/>
        </authorList>
    </citation>
    <scope>NUCLEOTIDE SEQUENCE [LARGE SCALE GENOMIC DNA]</scope>
    <source>
        <strain evidence="3">cv. AL8/78</strain>
    </source>
</reference>
<dbReference type="AlphaFoldDB" id="A0A453L5G2"/>
<organism evidence="2 3">
    <name type="scientific">Aegilops tauschii subsp. strangulata</name>
    <name type="common">Goatgrass</name>
    <dbReference type="NCBI Taxonomy" id="200361"/>
    <lineage>
        <taxon>Eukaryota</taxon>
        <taxon>Viridiplantae</taxon>
        <taxon>Streptophyta</taxon>
        <taxon>Embryophyta</taxon>
        <taxon>Tracheophyta</taxon>
        <taxon>Spermatophyta</taxon>
        <taxon>Magnoliopsida</taxon>
        <taxon>Liliopsida</taxon>
        <taxon>Poales</taxon>
        <taxon>Poaceae</taxon>
        <taxon>BOP clade</taxon>
        <taxon>Pooideae</taxon>
        <taxon>Triticodae</taxon>
        <taxon>Triticeae</taxon>
        <taxon>Triticinae</taxon>
        <taxon>Aegilops</taxon>
    </lineage>
</organism>
<dbReference type="Gramene" id="AET5Gv20637000.1">
    <property type="protein sequence ID" value="AET5Gv20637000.1"/>
    <property type="gene ID" value="AET5Gv20637000"/>
</dbReference>
<evidence type="ECO:0000313" key="2">
    <source>
        <dbReference type="EnsemblPlants" id="AET5Gv20637000.1"/>
    </source>
</evidence>
<reference evidence="2" key="3">
    <citation type="journal article" date="2017" name="Nature">
        <title>Genome sequence of the progenitor of the wheat D genome Aegilops tauschii.</title>
        <authorList>
            <person name="Luo M.C."/>
            <person name="Gu Y.Q."/>
            <person name="Puiu D."/>
            <person name="Wang H."/>
            <person name="Twardziok S.O."/>
            <person name="Deal K.R."/>
            <person name="Huo N."/>
            <person name="Zhu T."/>
            <person name="Wang L."/>
            <person name="Wang Y."/>
            <person name="McGuire P.E."/>
            <person name="Liu S."/>
            <person name="Long H."/>
            <person name="Ramasamy R.K."/>
            <person name="Rodriguez J.C."/>
            <person name="Van S.L."/>
            <person name="Yuan L."/>
            <person name="Wang Z."/>
            <person name="Xia Z."/>
            <person name="Xiao L."/>
            <person name="Anderson O.D."/>
            <person name="Ouyang S."/>
            <person name="Liang Y."/>
            <person name="Zimin A.V."/>
            <person name="Pertea G."/>
            <person name="Qi P."/>
            <person name="Bennetzen J.L."/>
            <person name="Dai X."/>
            <person name="Dawson M.W."/>
            <person name="Muller H.G."/>
            <person name="Kugler K."/>
            <person name="Rivarola-Duarte L."/>
            <person name="Spannagl M."/>
            <person name="Mayer K.F.X."/>
            <person name="Lu F.H."/>
            <person name="Bevan M.W."/>
            <person name="Leroy P."/>
            <person name="Li P."/>
            <person name="You F.M."/>
            <person name="Sun Q."/>
            <person name="Liu Z."/>
            <person name="Lyons E."/>
            <person name="Wicker T."/>
            <person name="Salzberg S.L."/>
            <person name="Devos K.M."/>
            <person name="Dvorak J."/>
        </authorList>
    </citation>
    <scope>NUCLEOTIDE SEQUENCE [LARGE SCALE GENOMIC DNA]</scope>
    <source>
        <strain evidence="2">cv. AL8/78</strain>
    </source>
</reference>